<dbReference type="AlphaFoldDB" id="A0A841NDF2"/>
<feature type="transmembrane region" description="Helical" evidence="1">
    <location>
        <begin position="132"/>
        <end position="149"/>
    </location>
</feature>
<evidence type="ECO:0000256" key="1">
    <source>
        <dbReference type="SAM" id="Phobius"/>
    </source>
</evidence>
<feature type="transmembrane region" description="Helical" evidence="1">
    <location>
        <begin position="170"/>
        <end position="190"/>
    </location>
</feature>
<evidence type="ECO:0000313" key="3">
    <source>
        <dbReference type="Proteomes" id="UP000589738"/>
    </source>
</evidence>
<gene>
    <name evidence="2" type="ORF">HNP36_003859</name>
</gene>
<dbReference type="EMBL" id="JACHLC010000009">
    <property type="protein sequence ID" value="MBB6372741.1"/>
    <property type="molecule type" value="Genomic_DNA"/>
</dbReference>
<evidence type="ECO:0000313" key="2">
    <source>
        <dbReference type="EMBL" id="MBB6372741.1"/>
    </source>
</evidence>
<proteinExistence type="predicted"/>
<feature type="transmembrane region" description="Helical" evidence="1">
    <location>
        <begin position="52"/>
        <end position="80"/>
    </location>
</feature>
<comment type="caution">
    <text evidence="2">The sequence shown here is derived from an EMBL/GenBank/DDBJ whole genome shotgun (WGS) entry which is preliminary data.</text>
</comment>
<feature type="transmembrane region" description="Helical" evidence="1">
    <location>
        <begin position="14"/>
        <end position="36"/>
    </location>
</feature>
<organism evidence="2 3">
    <name type="scientific">Chryseobacterium shigense</name>
    <dbReference type="NCBI Taxonomy" id="297244"/>
    <lineage>
        <taxon>Bacteria</taxon>
        <taxon>Pseudomonadati</taxon>
        <taxon>Bacteroidota</taxon>
        <taxon>Flavobacteriia</taxon>
        <taxon>Flavobacteriales</taxon>
        <taxon>Weeksellaceae</taxon>
        <taxon>Chryseobacterium group</taxon>
        <taxon>Chryseobacterium</taxon>
    </lineage>
</organism>
<protein>
    <submittedName>
        <fullName evidence="2">Uncharacterized protein</fullName>
    </submittedName>
</protein>
<name>A0A841NDF2_9FLAO</name>
<dbReference type="RefSeq" id="WP_184167686.1">
    <property type="nucleotide sequence ID" value="NZ_JACHLC010000009.1"/>
</dbReference>
<sequence>MNSLYKYFEDFSKLFYWLLILTSWLLTADIVGLFFIDKTYSEIFSDLKISEALLIFMVQTTFILTSIIIYRVLQFIWILVPKNNKDSYNDYEISRNYYTPSELLNTAVKTNNPTMYSYVKDYKDDIKSDLNQKYLCFTVVLLLILDLCLENSIIRDFIKNYNDFTVIKKMVIIIVIASVSLGLFVLFHGGNKSDYTNIRKEESLKK</sequence>
<reference evidence="2 3" key="1">
    <citation type="submission" date="2020-08" db="EMBL/GenBank/DDBJ databases">
        <title>Functional genomics of gut bacteria from endangered species of beetles.</title>
        <authorList>
            <person name="Carlos-Shanley C."/>
        </authorList>
    </citation>
    <scope>NUCLEOTIDE SEQUENCE [LARGE SCALE GENOMIC DNA]</scope>
    <source>
        <strain evidence="2 3">S00136</strain>
    </source>
</reference>
<accession>A0A841NDF2</accession>
<keyword evidence="1" id="KW-1133">Transmembrane helix</keyword>
<keyword evidence="3" id="KW-1185">Reference proteome</keyword>
<dbReference type="Proteomes" id="UP000589738">
    <property type="component" value="Unassembled WGS sequence"/>
</dbReference>
<keyword evidence="1" id="KW-0812">Transmembrane</keyword>
<keyword evidence="1" id="KW-0472">Membrane</keyword>